<feature type="region of interest" description="Disordered" evidence="1">
    <location>
        <begin position="609"/>
        <end position="640"/>
    </location>
</feature>
<feature type="region of interest" description="Disordered" evidence="1">
    <location>
        <begin position="161"/>
        <end position="208"/>
    </location>
</feature>
<protein>
    <submittedName>
        <fullName evidence="2">Uncharacterized protein</fullName>
    </submittedName>
</protein>
<evidence type="ECO:0000313" key="3">
    <source>
        <dbReference type="Proteomes" id="UP000053776"/>
    </source>
</evidence>
<evidence type="ECO:0000313" key="2">
    <source>
        <dbReference type="EMBL" id="KMZ91408.1"/>
    </source>
</evidence>
<reference evidence="2 3" key="1">
    <citation type="submission" date="2011-08" db="EMBL/GenBank/DDBJ databases">
        <title>The Genome Sequence of Plasmodium vivax Mauritania I.</title>
        <authorList>
            <consortium name="The Broad Institute Genome Sequencing Platform"/>
            <consortium name="The Broad Institute Genome Sequencing Center for Infectious Disease"/>
            <person name="Neafsey D."/>
            <person name="Carlton J."/>
            <person name="Barnwell J."/>
            <person name="Collins W."/>
            <person name="Escalante A."/>
            <person name="Mullikin J."/>
            <person name="Saul A."/>
            <person name="Guigo R."/>
            <person name="Camara F."/>
            <person name="Young S.K."/>
            <person name="Zeng Q."/>
            <person name="Gargeya S."/>
            <person name="Fitzgerald M."/>
            <person name="Haas B."/>
            <person name="Abouelleil A."/>
            <person name="Alvarado L."/>
            <person name="Arachchi H.M."/>
            <person name="Berlin A."/>
            <person name="Brown A."/>
            <person name="Chapman S.B."/>
            <person name="Chen Z."/>
            <person name="Dunbar C."/>
            <person name="Freedman E."/>
            <person name="Gearin G."/>
            <person name="Gellesch M."/>
            <person name="Goldberg J."/>
            <person name="Griggs A."/>
            <person name="Gujja S."/>
            <person name="Heiman D."/>
            <person name="Howarth C."/>
            <person name="Larson L."/>
            <person name="Lui A."/>
            <person name="MacDonald P.J.P."/>
            <person name="Montmayeur A."/>
            <person name="Murphy C."/>
            <person name="Neiman D."/>
            <person name="Pearson M."/>
            <person name="Priest M."/>
            <person name="Roberts A."/>
            <person name="Saif S."/>
            <person name="Shea T."/>
            <person name="Shenoy N."/>
            <person name="Sisk P."/>
            <person name="Stolte C."/>
            <person name="Sykes S."/>
            <person name="Wortman J."/>
            <person name="Nusbaum C."/>
            <person name="Birren B."/>
        </authorList>
    </citation>
    <scope>NUCLEOTIDE SEQUENCE [LARGE SCALE GENOMIC DNA]</scope>
    <source>
        <strain evidence="2 3">Mauritania I</strain>
    </source>
</reference>
<feature type="compositionally biased region" description="Basic and acidic residues" evidence="1">
    <location>
        <begin position="80"/>
        <end position="94"/>
    </location>
</feature>
<dbReference type="EMBL" id="KQ235088">
    <property type="protein sequence ID" value="KMZ91408.1"/>
    <property type="molecule type" value="Genomic_DNA"/>
</dbReference>
<gene>
    <name evidence="2" type="ORF">PVMG_00282</name>
</gene>
<dbReference type="Pfam" id="PF12309">
    <property type="entry name" value="KBP_C"/>
    <property type="match status" value="1"/>
</dbReference>
<feature type="compositionally biased region" description="Acidic residues" evidence="1">
    <location>
        <begin position="742"/>
        <end position="754"/>
    </location>
</feature>
<dbReference type="AlphaFoldDB" id="A0A0J9VUY3"/>
<evidence type="ECO:0000256" key="1">
    <source>
        <dbReference type="SAM" id="MobiDB-lite"/>
    </source>
</evidence>
<organism evidence="2 3">
    <name type="scientific">Plasmodium vivax Mauritania I</name>
    <dbReference type="NCBI Taxonomy" id="1035515"/>
    <lineage>
        <taxon>Eukaryota</taxon>
        <taxon>Sar</taxon>
        <taxon>Alveolata</taxon>
        <taxon>Apicomplexa</taxon>
        <taxon>Aconoidasida</taxon>
        <taxon>Haemosporida</taxon>
        <taxon>Plasmodiidae</taxon>
        <taxon>Plasmodium</taxon>
        <taxon>Plasmodium (Plasmodium)</taxon>
    </lineage>
</organism>
<dbReference type="OrthoDB" id="392779at2759"/>
<dbReference type="InterPro" id="IPR022083">
    <property type="entry name" value="KBP"/>
</dbReference>
<feature type="compositionally biased region" description="Low complexity" evidence="1">
    <location>
        <begin position="182"/>
        <end position="203"/>
    </location>
</feature>
<accession>A0A0J9VUY3</accession>
<sequence>MNSISWGDAEDLLREKLRQLKQLQEVKTSDLVGDYLIHFILLVNKIMAKSEEAKRGEELKQERQKKKKIEESIHEIKQKLSQNKHGESFKREEMSPQQDGWRVLNGGDDLREKLPDEATPEGGNSAGQGDKKCNVAQLCEDLTEGFHLCISLLLRGMKGGGGKPIEEEGDGDAGEADRKEQSGASSGGVSSNGVRSSDVGSSGDPISGNPFRGDCPAARREGGAFHLSLLYLALCFYHMHLVSGDREKHHHLHVSLFLLLVSFPHLKDSEIEHYVCVDGKVCLRFDVSVARLLSRVCKMVGLNCKRAGDAHACLFFLTHSCFFLQYAHKGGAVNWEQRAIAGEAADGEHNGSHNPAGGRKKHKYLQNMINLVEHINQVFLECNFFTASTLLSMRSIGLHSSLLKSDIEEVRREECREECSSTLLIESKEPVVGTPKESPPDDELVYLNEELTQEDFHFYGDPVFSGAGEGEKRTDTQIEKKLNKIIETATSLFESISECSYLFLDLHLLSIYEHLVLFCLYMSKDVSKLLHQFKGEKKKKKISQRYEYMAYRNLLEIYIIFLKHNYLRYKKSGGGEEEEDSTYVRACQIYGRMEEVKRTIRSLLQGCGGRSDTHVGSPPVERKKGNIGNRQNGGNPPKSCIKGEYFHTREHFRRNKICIRAGVSGQGEDALGAASYLESTIQVRPSDVKTISNEEPTHYSNRGKTPSKLLGDVFSLVGDSNIAYEFIREHIVGSNTFNFEADEEADEAADEAAEGELGRSQHALPGANGPMSFSAFLRGSIKRVGGSVGEVFSQVWAHAKEVKEVKEATAAVEVNEAMAADATTVTAATATAATTAATPWANVHLADHAADLLQTFQFKRVSLSHMQFDVCNFGHAEYAKLATDKMKKLYRRFSKGRANQQSEQWHLPSLGTPHGGAHPTCTGHCKHAHYLCRNFDEIQFLFKKIKKYKKKTLAYFSLHEETTLHLDILLNSSESYFYFNFFTNSHEQYMQNCRHMLNCISAPLAQITHPQYLSFQREMALKCALILKDIFICLKCNTRMDNMHTNDLNRNRSLSFDDHIGGPLTAQEKGIIRQAVQYYLFFLGTYQIGGESTNAASIDAASTNAASTNAASTNAASTNAASTNAALTNAASPFQSEEEKKSYFDIFFYVCKTLSTVNDRSFVEQALHLYQRLLSYAAKNKMYADERYNEYMRDVCRKSICVLRGRMLDLG</sequence>
<feature type="region of interest" description="Disordered" evidence="1">
    <location>
        <begin position="80"/>
        <end position="130"/>
    </location>
</feature>
<dbReference type="Proteomes" id="UP000053776">
    <property type="component" value="Unassembled WGS sequence"/>
</dbReference>
<proteinExistence type="predicted"/>
<feature type="region of interest" description="Disordered" evidence="1">
    <location>
        <begin position="742"/>
        <end position="764"/>
    </location>
</feature>
<name>A0A0J9VUY3_PLAVI</name>